<keyword evidence="2" id="KW-0597">Phosphoprotein</keyword>
<keyword evidence="4 7" id="KW-0067">ATP-binding</keyword>
<comment type="similarity">
    <text evidence="1 7">Belongs to the heat shock protein 70 family.</text>
</comment>
<keyword evidence="3 7" id="KW-0547">Nucleotide-binding</keyword>
<evidence type="ECO:0000256" key="7">
    <source>
        <dbReference type="RuleBase" id="RU003322"/>
    </source>
</evidence>
<dbReference type="PANTHER" id="PTHR19375">
    <property type="entry name" value="HEAT SHOCK PROTEIN 70KDA"/>
    <property type="match status" value="1"/>
</dbReference>
<dbReference type="RefSeq" id="WP_344077115.1">
    <property type="nucleotide sequence ID" value="NZ_BAAALS010000003.1"/>
</dbReference>
<proteinExistence type="inferred from homology"/>
<evidence type="ECO:0000256" key="4">
    <source>
        <dbReference type="ARBA" id="ARBA00022840"/>
    </source>
</evidence>
<evidence type="ECO:0000256" key="3">
    <source>
        <dbReference type="ARBA" id="ARBA00022741"/>
    </source>
</evidence>
<feature type="region of interest" description="Disordered" evidence="8">
    <location>
        <begin position="497"/>
        <end position="517"/>
    </location>
</feature>
<dbReference type="Proteomes" id="UP001500655">
    <property type="component" value="Unassembled WGS sequence"/>
</dbReference>
<evidence type="ECO:0000313" key="9">
    <source>
        <dbReference type="EMBL" id="GAA1740308.1"/>
    </source>
</evidence>
<reference evidence="9 10" key="1">
    <citation type="journal article" date="2019" name="Int. J. Syst. Evol. Microbiol.">
        <title>The Global Catalogue of Microorganisms (GCM) 10K type strain sequencing project: providing services to taxonomists for standard genome sequencing and annotation.</title>
        <authorList>
            <consortium name="The Broad Institute Genomics Platform"/>
            <consortium name="The Broad Institute Genome Sequencing Center for Infectious Disease"/>
            <person name="Wu L."/>
            <person name="Ma J."/>
        </authorList>
    </citation>
    <scope>NUCLEOTIDE SEQUENCE [LARGE SCALE GENOMIC DNA]</scope>
    <source>
        <strain evidence="9 10">JCM 13249</strain>
    </source>
</reference>
<dbReference type="PRINTS" id="PR00301">
    <property type="entry name" value="HEATSHOCK70"/>
</dbReference>
<evidence type="ECO:0000256" key="5">
    <source>
        <dbReference type="ARBA" id="ARBA00023016"/>
    </source>
</evidence>
<protein>
    <submittedName>
        <fullName evidence="9">Molecular chaperone DnaK</fullName>
    </submittedName>
</protein>
<sequence>MTSSNDAYGIDFGTTNSVLARATAKTVEAVQLDTPPADWHQAGFDRVLPSVIGIVDGRPPVFGWEAKRLGSGRLEAVKRLFATDDTVTIGNEQLKVEEAAAIFFRHIQAKAAGAGFTSRLDQAVVTIPANSRGLARYRTKLSAGLAGIEVMALINEPTAAAMAHARAIRQNQRILVFDWGGGTLDVTVLQSFEGTFIEQSSKGIQRLGGLDIDTAFLASVLPRIPGHDSWTEEDRNRFRLNLELAKINLSSATVTQVPLPDGRGMFEVTRAQFEEAVRPLIQRTREPVDICLRESPGRIDHLVMVGGSSKMPVIQKFVAEIVGTGISDGVDPMTAIGEGAAIAAGILRGTITDLDFHVGTEHALGTIVHNDTSPKDGEFSVLIRRNTKYPASATDSYTPAVDFQEEVNIEVIEGDPAKPITHEDNVVLKQWSIKLPDKRLKADAAFDITYEYDVDGILHVLVKDQRTSAVIMDEELAFGAGQDRSQLPGMRRRVDGLMDRPGGGGGTTLEESPSTLSSTSRAALKNARDKVMPFVADADRQRLELLVNALENCEPEGEEAAAAALERELRHHAYLL</sequence>
<dbReference type="SUPFAM" id="SSF53067">
    <property type="entry name" value="Actin-like ATPase domain"/>
    <property type="match status" value="2"/>
</dbReference>
<dbReference type="Pfam" id="PF00012">
    <property type="entry name" value="HSP70"/>
    <property type="match status" value="1"/>
</dbReference>
<dbReference type="EMBL" id="BAAALS010000003">
    <property type="protein sequence ID" value="GAA1740308.1"/>
    <property type="molecule type" value="Genomic_DNA"/>
</dbReference>
<dbReference type="PROSITE" id="PS01036">
    <property type="entry name" value="HSP70_3"/>
    <property type="match status" value="1"/>
</dbReference>
<evidence type="ECO:0000256" key="1">
    <source>
        <dbReference type="ARBA" id="ARBA00007381"/>
    </source>
</evidence>
<evidence type="ECO:0000256" key="2">
    <source>
        <dbReference type="ARBA" id="ARBA00022553"/>
    </source>
</evidence>
<dbReference type="InterPro" id="IPR043129">
    <property type="entry name" value="ATPase_NBD"/>
</dbReference>
<dbReference type="Gene3D" id="3.90.640.10">
    <property type="entry name" value="Actin, Chain A, domain 4"/>
    <property type="match status" value="1"/>
</dbReference>
<organism evidence="9 10">
    <name type="scientific">Luedemannella helvata</name>
    <dbReference type="NCBI Taxonomy" id="349315"/>
    <lineage>
        <taxon>Bacteria</taxon>
        <taxon>Bacillati</taxon>
        <taxon>Actinomycetota</taxon>
        <taxon>Actinomycetes</taxon>
        <taxon>Micromonosporales</taxon>
        <taxon>Micromonosporaceae</taxon>
        <taxon>Luedemannella</taxon>
    </lineage>
</organism>
<dbReference type="InterPro" id="IPR029047">
    <property type="entry name" value="HSP70_peptide-bd_sf"/>
</dbReference>
<dbReference type="SUPFAM" id="SSF100920">
    <property type="entry name" value="Heat shock protein 70kD (HSP70), peptide-binding domain"/>
    <property type="match status" value="1"/>
</dbReference>
<evidence type="ECO:0000256" key="6">
    <source>
        <dbReference type="ARBA" id="ARBA00023186"/>
    </source>
</evidence>
<gene>
    <name evidence="9" type="primary">dnaK_1</name>
    <name evidence="9" type="ORF">GCM10009681_09020</name>
</gene>
<feature type="compositionally biased region" description="Low complexity" evidence="8">
    <location>
        <begin position="508"/>
        <end position="517"/>
    </location>
</feature>
<evidence type="ECO:0000313" key="10">
    <source>
        <dbReference type="Proteomes" id="UP001500655"/>
    </source>
</evidence>
<keyword evidence="6" id="KW-0143">Chaperone</keyword>
<dbReference type="InterPro" id="IPR018181">
    <property type="entry name" value="Heat_shock_70_CS"/>
</dbReference>
<keyword evidence="10" id="KW-1185">Reference proteome</keyword>
<accession>A0ABN2JVG7</accession>
<keyword evidence="5" id="KW-0346">Stress response</keyword>
<dbReference type="Gene3D" id="3.30.420.40">
    <property type="match status" value="2"/>
</dbReference>
<name>A0ABN2JVG7_9ACTN</name>
<dbReference type="Gene3D" id="2.60.34.10">
    <property type="entry name" value="Substrate Binding Domain Of DNAk, Chain A, domain 1"/>
    <property type="match status" value="1"/>
</dbReference>
<comment type="caution">
    <text evidence="9">The sequence shown here is derived from an EMBL/GenBank/DDBJ whole genome shotgun (WGS) entry which is preliminary data.</text>
</comment>
<dbReference type="InterPro" id="IPR013126">
    <property type="entry name" value="Hsp_70_fam"/>
</dbReference>
<evidence type="ECO:0000256" key="8">
    <source>
        <dbReference type="SAM" id="MobiDB-lite"/>
    </source>
</evidence>